<dbReference type="GO" id="GO:0006362">
    <property type="term" value="P:transcription elongation by RNA polymerase I"/>
    <property type="evidence" value="ECO:0007669"/>
    <property type="project" value="TreeGrafter"/>
</dbReference>
<dbReference type="FunFam" id="3.30.1490.120:FF:000006">
    <property type="entry name" value="DNA-directed RNA polymerase"/>
    <property type="match status" value="1"/>
</dbReference>
<dbReference type="eggNOG" id="KOG4134">
    <property type="taxonomic scope" value="Eukaryota"/>
</dbReference>
<evidence type="ECO:0000259" key="7">
    <source>
        <dbReference type="Pfam" id="PF17875"/>
    </source>
</evidence>
<evidence type="ECO:0000256" key="4">
    <source>
        <dbReference type="ARBA" id="ARBA00023242"/>
    </source>
</evidence>
<accession>A0A0E0L8D4</accession>
<keyword evidence="2 5" id="KW-0240">DNA-directed RNA polymerase</keyword>
<dbReference type="PANTHER" id="PTHR12709:SF5">
    <property type="entry name" value="DNA-DIRECTED RNA POLYMERASE I SUBUNIT RPA43"/>
    <property type="match status" value="1"/>
</dbReference>
<dbReference type="Pfam" id="PF17875">
    <property type="entry name" value="RPA43_OB"/>
    <property type="match status" value="1"/>
</dbReference>
<dbReference type="Gramene" id="OPUNC06G04360.1">
    <property type="protein sequence ID" value="OPUNC06G04360.1"/>
    <property type="gene ID" value="OPUNC06G04360"/>
</dbReference>
<dbReference type="STRING" id="4537.A0A0E0L8D4"/>
<dbReference type="GO" id="GO:0005736">
    <property type="term" value="C:RNA polymerase I complex"/>
    <property type="evidence" value="ECO:0007669"/>
    <property type="project" value="TreeGrafter"/>
</dbReference>
<evidence type="ECO:0000256" key="3">
    <source>
        <dbReference type="ARBA" id="ARBA00023163"/>
    </source>
</evidence>
<dbReference type="PANTHER" id="PTHR12709">
    <property type="entry name" value="DNA-DIRECTED RNA POLYMERASE II, III"/>
    <property type="match status" value="1"/>
</dbReference>
<dbReference type="Proteomes" id="UP000026962">
    <property type="component" value="Chromosome 6"/>
</dbReference>
<proteinExistence type="predicted"/>
<organism evidence="8">
    <name type="scientific">Oryza punctata</name>
    <name type="common">Red rice</name>
    <dbReference type="NCBI Taxonomy" id="4537"/>
    <lineage>
        <taxon>Eukaryota</taxon>
        <taxon>Viridiplantae</taxon>
        <taxon>Streptophyta</taxon>
        <taxon>Embryophyta</taxon>
        <taxon>Tracheophyta</taxon>
        <taxon>Spermatophyta</taxon>
        <taxon>Magnoliopsida</taxon>
        <taxon>Liliopsida</taxon>
        <taxon>Poales</taxon>
        <taxon>Poaceae</taxon>
        <taxon>BOP clade</taxon>
        <taxon>Oryzoideae</taxon>
        <taxon>Oryzeae</taxon>
        <taxon>Oryzinae</taxon>
        <taxon>Oryza</taxon>
    </lineage>
</organism>
<feature type="compositionally biased region" description="Basic and acidic residues" evidence="6">
    <location>
        <begin position="297"/>
        <end position="317"/>
    </location>
</feature>
<dbReference type="AlphaFoldDB" id="A0A0E0L8D4"/>
<evidence type="ECO:0000313" key="8">
    <source>
        <dbReference type="EnsemblPlants" id="OPUNC06G04360.1"/>
    </source>
</evidence>
<dbReference type="HOGENOM" id="CLU_072920_0_0_1"/>
<dbReference type="Gene3D" id="2.40.50.1060">
    <property type="match status" value="1"/>
</dbReference>
<keyword evidence="4 5" id="KW-0539">Nucleus</keyword>
<dbReference type="InterPro" id="IPR036898">
    <property type="entry name" value="RNA_pol_Rpb7-like_N_sf"/>
</dbReference>
<dbReference type="FunFam" id="2.40.50.1060:FF:000002">
    <property type="entry name" value="DNA-directed RNA polymerase"/>
    <property type="match status" value="1"/>
</dbReference>
<evidence type="ECO:0000256" key="1">
    <source>
        <dbReference type="ARBA" id="ARBA00004123"/>
    </source>
</evidence>
<dbReference type="EnsemblPlants" id="OPUNC06G04360.1">
    <property type="protein sequence ID" value="OPUNC06G04360.1"/>
    <property type="gene ID" value="OPUNC06G04360"/>
</dbReference>
<sequence>MFRTHCDRGRSISAVEAIQTVAQLPLAESQSSPPLAAAAAAPPNTRARRIWGLSLLPRRGGRRLLRGLRLLLLPRPHRTTTRSWLLRVLLASCLAAAAADAMDALREAEAKLTVYVHPSNAADVGRAIVRQLSSLLFSYEDRFDGVLLAHEATVESEQGKILNGLVPYFGVPVHANLLLYSPKPDMMLEGKVEMLGKESIHAIVLGVFSAAIMSDDIHEKFKFKRKKYGGKFVSRLDKQHVIKKGSMIRFSVKRVDAEMNCHVTGSLIPPHTGSMLWLSVHDAEYVLEINSGKRSRDIKIKTEQHEQDHSVKNSERQHKSKSRKRSFEER</sequence>
<name>A0A0E0L8D4_ORYPU</name>
<evidence type="ECO:0000256" key="6">
    <source>
        <dbReference type="SAM" id="MobiDB-lite"/>
    </source>
</evidence>
<protein>
    <recommendedName>
        <fullName evidence="5">DNA-directed RNA polymerase subunit</fullName>
    </recommendedName>
</protein>
<dbReference type="Gene3D" id="3.30.1490.120">
    <property type="entry name" value="RNA polymerase Rpb7-like, N-terminal domain"/>
    <property type="match status" value="1"/>
</dbReference>
<feature type="region of interest" description="Disordered" evidence="6">
    <location>
        <begin position="297"/>
        <end position="330"/>
    </location>
</feature>
<dbReference type="OMA" id="HTGSIHW"/>
<dbReference type="GO" id="GO:0006352">
    <property type="term" value="P:DNA-templated transcription initiation"/>
    <property type="evidence" value="ECO:0007669"/>
    <property type="project" value="UniProtKB-UniRule"/>
</dbReference>
<dbReference type="InterPro" id="IPR041178">
    <property type="entry name" value="RPA43_OB"/>
</dbReference>
<dbReference type="InterPro" id="IPR045113">
    <property type="entry name" value="Rpb7-like"/>
</dbReference>
<keyword evidence="9" id="KW-1185">Reference proteome</keyword>
<keyword evidence="3 5" id="KW-0804">Transcription</keyword>
<reference evidence="8" key="1">
    <citation type="submission" date="2015-04" db="UniProtKB">
        <authorList>
            <consortium name="EnsemblPlants"/>
        </authorList>
    </citation>
    <scope>IDENTIFICATION</scope>
</reference>
<evidence type="ECO:0000313" key="9">
    <source>
        <dbReference type="Proteomes" id="UP000026962"/>
    </source>
</evidence>
<comment type="function">
    <text evidence="5">DNA-dependent RNA polymerase which catalyzes the transcription of DNA into RNA using the four ribonucleoside triphosphates as substrates.</text>
</comment>
<feature type="domain" description="RPA43 OB" evidence="7">
    <location>
        <begin position="182"/>
        <end position="318"/>
    </location>
</feature>
<comment type="subcellular location">
    <subcellularLocation>
        <location evidence="1 5">Nucleus</location>
    </subcellularLocation>
</comment>
<evidence type="ECO:0000256" key="5">
    <source>
        <dbReference type="RuleBase" id="RU369086"/>
    </source>
</evidence>
<evidence type="ECO:0000256" key="2">
    <source>
        <dbReference type="ARBA" id="ARBA00022478"/>
    </source>
</evidence>
<reference evidence="8" key="2">
    <citation type="submission" date="2018-05" db="EMBL/GenBank/DDBJ databases">
        <title>OpunRS2 (Oryza punctata Reference Sequence Version 2).</title>
        <authorList>
            <person name="Zhang J."/>
            <person name="Kudrna D."/>
            <person name="Lee S."/>
            <person name="Talag J."/>
            <person name="Welchert J."/>
            <person name="Wing R.A."/>
        </authorList>
    </citation>
    <scope>NUCLEOTIDE SEQUENCE [LARGE SCALE GENOMIC DNA]</scope>
</reference>